<feature type="transmembrane region" description="Helical" evidence="2">
    <location>
        <begin position="55"/>
        <end position="75"/>
    </location>
</feature>
<proteinExistence type="predicted"/>
<keyword evidence="4" id="KW-1185">Reference proteome</keyword>
<gene>
    <name evidence="3" type="ORF">BN980_GECA27s00950g</name>
</gene>
<accession>A0A0J9XL41</accession>
<dbReference type="AlphaFoldDB" id="A0A0J9XL41"/>
<evidence type="ECO:0000256" key="2">
    <source>
        <dbReference type="SAM" id="Phobius"/>
    </source>
</evidence>
<organism evidence="3 4">
    <name type="scientific">Geotrichum candidum</name>
    <name type="common">Oospora lactis</name>
    <name type="synonym">Dipodascus geotrichum</name>
    <dbReference type="NCBI Taxonomy" id="1173061"/>
    <lineage>
        <taxon>Eukaryota</taxon>
        <taxon>Fungi</taxon>
        <taxon>Dikarya</taxon>
        <taxon>Ascomycota</taxon>
        <taxon>Saccharomycotina</taxon>
        <taxon>Dipodascomycetes</taxon>
        <taxon>Dipodascales</taxon>
        <taxon>Dipodascaceae</taxon>
        <taxon>Geotrichum</taxon>
    </lineage>
</organism>
<evidence type="ECO:0000313" key="4">
    <source>
        <dbReference type="Proteomes" id="UP000242525"/>
    </source>
</evidence>
<keyword evidence="2" id="KW-0472">Membrane</keyword>
<evidence type="ECO:0000256" key="1">
    <source>
        <dbReference type="SAM" id="MobiDB-lite"/>
    </source>
</evidence>
<keyword evidence="2" id="KW-0812">Transmembrane</keyword>
<name>A0A0J9XL41_GEOCN</name>
<reference evidence="3" key="1">
    <citation type="submission" date="2014-03" db="EMBL/GenBank/DDBJ databases">
        <authorList>
            <person name="Casaregola S."/>
        </authorList>
    </citation>
    <scope>NUCLEOTIDE SEQUENCE [LARGE SCALE GENOMIC DNA]</scope>
    <source>
        <strain evidence="3">CLIB 918</strain>
    </source>
</reference>
<sequence>MAEMGCQHMKPNLHNLKIALIWPLHVDIEHISLGSIINGVKLMALQSFILAESSVIFFFILFHFTSWCVISLFYHESVISEIKCRCIFDLAKNPNFSIFNFAKKKADELPTLSRFHGLILIEKLNVDPLVLINSGSVPTKKKSKQTKKKKRNNHKMI</sequence>
<feature type="compositionally biased region" description="Basic residues" evidence="1">
    <location>
        <begin position="139"/>
        <end position="157"/>
    </location>
</feature>
<dbReference type="Proteomes" id="UP000242525">
    <property type="component" value="Unassembled WGS sequence"/>
</dbReference>
<comment type="caution">
    <text evidence="3">The sequence shown here is derived from an EMBL/GenBank/DDBJ whole genome shotgun (WGS) entry which is preliminary data.</text>
</comment>
<feature type="region of interest" description="Disordered" evidence="1">
    <location>
        <begin position="138"/>
        <end position="157"/>
    </location>
</feature>
<keyword evidence="2" id="KW-1133">Transmembrane helix</keyword>
<dbReference type="EMBL" id="CCBN010000027">
    <property type="protein sequence ID" value="CDO57939.1"/>
    <property type="molecule type" value="Genomic_DNA"/>
</dbReference>
<protein>
    <submittedName>
        <fullName evidence="3">Uncharacterized protein</fullName>
    </submittedName>
</protein>
<evidence type="ECO:0000313" key="3">
    <source>
        <dbReference type="EMBL" id="CDO57939.1"/>
    </source>
</evidence>